<comment type="catalytic activity">
    <reaction evidence="13">
        <text>L-seryl-[protein] + ATP = O-phospho-L-seryl-[protein] + ADP + H(+)</text>
        <dbReference type="Rhea" id="RHEA:17989"/>
        <dbReference type="Rhea" id="RHEA-COMP:9863"/>
        <dbReference type="Rhea" id="RHEA-COMP:11604"/>
        <dbReference type="ChEBI" id="CHEBI:15378"/>
        <dbReference type="ChEBI" id="CHEBI:29999"/>
        <dbReference type="ChEBI" id="CHEBI:30616"/>
        <dbReference type="ChEBI" id="CHEBI:83421"/>
        <dbReference type="ChEBI" id="CHEBI:456216"/>
        <dbReference type="EC" id="2.7.11.1"/>
    </reaction>
</comment>
<evidence type="ECO:0000256" key="9">
    <source>
        <dbReference type="ARBA" id="ARBA00022833"/>
    </source>
</evidence>
<feature type="compositionally biased region" description="Polar residues" evidence="15">
    <location>
        <begin position="1222"/>
        <end position="1237"/>
    </location>
</feature>
<dbReference type="InterPro" id="IPR000095">
    <property type="entry name" value="CRIB_dom"/>
</dbReference>
<evidence type="ECO:0000259" key="18">
    <source>
        <dbReference type="PROSITE" id="PS50108"/>
    </source>
</evidence>
<proteinExistence type="predicted"/>
<feature type="domain" description="CRIB" evidence="18">
    <location>
        <begin position="1189"/>
        <end position="1202"/>
    </location>
</feature>
<reference evidence="20 21" key="1">
    <citation type="submission" date="2014-04" db="EMBL/GenBank/DDBJ databases">
        <title>Genome evolution of avian class.</title>
        <authorList>
            <person name="Zhang G."/>
            <person name="Li C."/>
        </authorList>
    </citation>
    <scope>NUCLEOTIDE SEQUENCE [LARGE SCALE GENOMIC DNA]</scope>
    <source>
        <strain evidence="20">BGI_N337</strain>
    </source>
</reference>
<dbReference type="CDD" id="cd20864">
    <property type="entry name" value="C1_MRCKalpha"/>
    <property type="match status" value="1"/>
</dbReference>
<keyword evidence="4" id="KW-0963">Cytoplasm</keyword>
<dbReference type="SUPFAM" id="SSF57889">
    <property type="entry name" value="Cysteine-rich domain"/>
    <property type="match status" value="1"/>
</dbReference>
<evidence type="ECO:0000313" key="21">
    <source>
        <dbReference type="Proteomes" id="UP000053700"/>
    </source>
</evidence>
<comment type="subcellular location">
    <subcellularLocation>
        <location evidence="3">Cell projection</location>
        <location evidence="3">Lamellipodium</location>
    </subcellularLocation>
    <subcellularLocation>
        <location evidence="2">Cytoplasm</location>
    </subcellularLocation>
</comment>
<feature type="compositionally biased region" description="Low complexity" evidence="15">
    <location>
        <begin position="1243"/>
        <end position="1258"/>
    </location>
</feature>
<keyword evidence="8 20" id="KW-0808">Transferase</keyword>
<evidence type="ECO:0000256" key="15">
    <source>
        <dbReference type="SAM" id="MobiDB-lite"/>
    </source>
</evidence>
<dbReference type="Pfam" id="PF00780">
    <property type="entry name" value="CNH"/>
    <property type="match status" value="1"/>
</dbReference>
<feature type="compositionally biased region" description="Basic and acidic residues" evidence="15">
    <location>
        <begin position="1300"/>
        <end position="1313"/>
    </location>
</feature>
<evidence type="ECO:0000256" key="5">
    <source>
        <dbReference type="ARBA" id="ARBA00022527"/>
    </source>
</evidence>
<dbReference type="GO" id="GO:0005737">
    <property type="term" value="C:cytoplasm"/>
    <property type="evidence" value="ECO:0007669"/>
    <property type="project" value="UniProtKB-SubCell"/>
</dbReference>
<feature type="compositionally biased region" description="Basic and acidic residues" evidence="15">
    <location>
        <begin position="261"/>
        <end position="273"/>
    </location>
</feature>
<dbReference type="OrthoDB" id="10047816at2759"/>
<feature type="coiled-coil region" evidence="14">
    <location>
        <begin position="533"/>
        <end position="560"/>
    </location>
</feature>
<evidence type="ECO:0000256" key="11">
    <source>
        <dbReference type="ARBA" id="ARBA00023273"/>
    </source>
</evidence>
<dbReference type="PROSITE" id="PS50219">
    <property type="entry name" value="CNH"/>
    <property type="match status" value="1"/>
</dbReference>
<keyword evidence="21" id="KW-1185">Reference proteome</keyword>
<evidence type="ECO:0000259" key="16">
    <source>
        <dbReference type="PROSITE" id="PS50003"/>
    </source>
</evidence>
<dbReference type="SMART" id="SM00233">
    <property type="entry name" value="PH"/>
    <property type="match status" value="1"/>
</dbReference>
<feature type="compositionally biased region" description="Low complexity" evidence="15">
    <location>
        <begin position="1314"/>
        <end position="1325"/>
    </location>
</feature>
<keyword evidence="6" id="KW-0597">Phosphoprotein</keyword>
<dbReference type="CDD" id="cd00132">
    <property type="entry name" value="CRIB"/>
    <property type="match status" value="1"/>
</dbReference>
<evidence type="ECO:0000259" key="17">
    <source>
        <dbReference type="PROSITE" id="PS50081"/>
    </source>
</evidence>
<dbReference type="Pfam" id="PF08826">
    <property type="entry name" value="DMPK_coil"/>
    <property type="match status" value="1"/>
</dbReference>
<dbReference type="FunFam" id="2.30.29.30:FF:000032">
    <property type="entry name" value="Non-specific serine/threonine protein kinase"/>
    <property type="match status" value="1"/>
</dbReference>
<feature type="domain" description="CNH" evidence="19">
    <location>
        <begin position="845"/>
        <end position="1117"/>
    </location>
</feature>
<dbReference type="PANTHER" id="PTHR22988">
    <property type="entry name" value="MYOTONIC DYSTROPHY S/T KINASE-RELATED"/>
    <property type="match status" value="1"/>
</dbReference>
<feature type="non-terminal residue" evidence="20">
    <location>
        <position position="1"/>
    </location>
</feature>
<dbReference type="InterPro" id="IPR011993">
    <property type="entry name" value="PH-like_dom_sf"/>
</dbReference>
<evidence type="ECO:0000256" key="1">
    <source>
        <dbReference type="ARBA" id="ARBA00001946"/>
    </source>
</evidence>
<dbReference type="Gene3D" id="1.20.5.340">
    <property type="match status" value="1"/>
</dbReference>
<gene>
    <name evidence="20" type="ORF">N337_00828</name>
</gene>
<dbReference type="SMART" id="SM00036">
    <property type="entry name" value="CNH"/>
    <property type="match status" value="1"/>
</dbReference>
<dbReference type="Pfam" id="PF15796">
    <property type="entry name" value="KELK"/>
    <property type="match status" value="1"/>
</dbReference>
<evidence type="ECO:0000256" key="6">
    <source>
        <dbReference type="ARBA" id="ARBA00022553"/>
    </source>
</evidence>
<dbReference type="Proteomes" id="UP000053700">
    <property type="component" value="Unassembled WGS sequence"/>
</dbReference>
<evidence type="ECO:0000313" key="20">
    <source>
        <dbReference type="EMBL" id="KFQ90275.1"/>
    </source>
</evidence>
<evidence type="ECO:0000256" key="12">
    <source>
        <dbReference type="ARBA" id="ARBA00047899"/>
    </source>
</evidence>
<dbReference type="InterPro" id="IPR057529">
    <property type="entry name" value="MRCK/ROCK_PH"/>
</dbReference>
<dbReference type="InterPro" id="IPR050839">
    <property type="entry name" value="Rho-assoc_Ser/Thr_Kinase"/>
</dbReference>
<dbReference type="InterPro" id="IPR001849">
    <property type="entry name" value="PH_domain"/>
</dbReference>
<keyword evidence="11" id="KW-0966">Cell projection</keyword>
<dbReference type="Gene3D" id="3.30.60.20">
    <property type="match status" value="1"/>
</dbReference>
<dbReference type="Pfam" id="PF00130">
    <property type="entry name" value="C1_1"/>
    <property type="match status" value="1"/>
</dbReference>
<dbReference type="FunFam" id="3.30.60.20:FF:000005">
    <property type="entry name" value="Non-specific serine/threonine protein kinase"/>
    <property type="match status" value="1"/>
</dbReference>
<dbReference type="GO" id="GO:0004674">
    <property type="term" value="F:protein serine/threonine kinase activity"/>
    <property type="evidence" value="ECO:0007669"/>
    <property type="project" value="UniProtKB-KW"/>
</dbReference>
<dbReference type="CDD" id="cd01243">
    <property type="entry name" value="PH_MRCK"/>
    <property type="match status" value="1"/>
</dbReference>
<dbReference type="EMBL" id="KK436096">
    <property type="protein sequence ID" value="KFQ90275.1"/>
    <property type="molecule type" value="Genomic_DNA"/>
</dbReference>
<dbReference type="GO" id="GO:0042641">
    <property type="term" value="C:actomyosin"/>
    <property type="evidence" value="ECO:0007669"/>
    <property type="project" value="TreeGrafter"/>
</dbReference>
<dbReference type="InterPro" id="IPR031597">
    <property type="entry name" value="KELK"/>
</dbReference>
<dbReference type="InterPro" id="IPR036322">
    <property type="entry name" value="WD40_repeat_dom_sf"/>
</dbReference>
<evidence type="ECO:0000256" key="2">
    <source>
        <dbReference type="ARBA" id="ARBA00004496"/>
    </source>
</evidence>
<accession>A0A091UKQ4</accession>
<dbReference type="PROSITE" id="PS50108">
    <property type="entry name" value="CRIB"/>
    <property type="match status" value="1"/>
</dbReference>
<evidence type="ECO:0000256" key="14">
    <source>
        <dbReference type="SAM" id="Coils"/>
    </source>
</evidence>
<dbReference type="GO" id="GO:0046872">
    <property type="term" value="F:metal ion binding"/>
    <property type="evidence" value="ECO:0007669"/>
    <property type="project" value="UniProtKB-KW"/>
</dbReference>
<dbReference type="FunFam" id="1.20.5.340:FF:000010">
    <property type="entry name" value="Non-specific serine/threonine protein kinase"/>
    <property type="match status" value="1"/>
</dbReference>
<evidence type="ECO:0000259" key="19">
    <source>
        <dbReference type="PROSITE" id="PS50219"/>
    </source>
</evidence>
<name>A0A091UKQ4_PHORB</name>
<dbReference type="InterPro" id="IPR001180">
    <property type="entry name" value="CNH_dom"/>
</dbReference>
<dbReference type="InterPro" id="IPR014930">
    <property type="entry name" value="Myotonic_dystrophy_kinase_coil"/>
</dbReference>
<dbReference type="SMART" id="SM00109">
    <property type="entry name" value="C1"/>
    <property type="match status" value="1"/>
</dbReference>
<feature type="domain" description="Phorbol-ester/DAG-type" evidence="17">
    <location>
        <begin position="630"/>
        <end position="680"/>
    </location>
</feature>
<sequence length="1350" mass="152637">ETMPPPSHTAFSGHHLPFVGFTYTSSCVLSDRSCLRLTAGPPSMDLDASIQRTLEDSLATEAYERRIRRLEQEKLELSRKLQESTQTVQALQYSTVDGPITASKDLEIKSLKEEIEKLKKQVTDSGQLEQQLEEASTARRELDDASRQIKAFEKQVRTLKQEREDLNKELAESSDRLKSQAKELKDAHSQRKLAMQEFSEMNERLTDLHSQKQKLARQLRDKEEEMEVVMQKVESLRQELRRTERLKKELEVQAEAAAAEASKDRKLRERSEQYSKQLESEVEGLKQKQVGRSPGVSSIEHQQEITKLKADLEKKSVFYEEELSKREIMHANEIKSLKKELRDAESQQLALKKEIMILKDKLEKTRRENQSEREEFETEFKQKYEREKILLTEENKKLSNELDKLTTMFERLSMNNRQLEEEMKDLADKKESVAHWEAQITEIIQWVSDEKDARGYLQALASKMTEELEALRNSSLGARATDMPWKMRRFAKLDMSARLELQSALDAEIRAKQAIQDELNKVKASCISTECKLQESEKKNMELLTDIERLKKETEELRSEKGVKHQDSQNSFLAFLNAPTSALDQFERSPSCIPANKGRRVTDHPPRSIHTPTMRTAYIGSGLSAPKPKAHQFVVKSFNTPTKCNQCTSLMVGLIRQGCTCEVCGFSCHVTCADKAPAVCPIPPEQTKGPLGIDPQKGIGTAYEGHVRVPKPAGVKKGWQRALAVICDFKLFLYDVAEGKASQPSVIVSQVIDMRDEEFSVSSVLASDVIHANRKDIPCIFRVTASQLSASSNKCSILILADGENEKSKWVGVLNELHRILKKNKLKDRSVYVPKEAYDSTLPLIKTTQSAAIIDHERIALGNEEGLFVVHVTKDEIIRVGDNKKVHQIELIPNEQLIAVISGRNRHVRLFPMAALDGRETEFYKLAETKGCQSIVSGHVRHGALTCLCVAMKRQVLCYELNQSKTRHKKIKEIQVQGNVQWMSIFNDRLCVGYQSGFLKYPLHGEGSPYSLLHPDDHTLSFISQQPTDAICAVEISNKEYLLCFSSVGVYVDCQGRRSRQQELMWPATPSSCCYNAPYLSVYSENAIDIFDVNSMEWIQTIPLKKVRPLNTEGSLNLLGLETVRLIYFKNKMAEGDELVVPETSDNSRKQMVRNINNKRRYSFRVPEEERMQQRREMLRDPEMRNKLISNPTNFNHIAHMGPGDGIQILKDLPMNLRPQESRTVFSGSVSIPSITKSRTEPGRSMSASSGLAARSSAQNGSALRREFSGGSYGAKRQPMASPSDGSLSSGGLDQGSDAPTRDYEREDSDSPRHSTASNSSNLSSPPSPVSPHKTKSLSLESSDHVSWDS</sequence>
<dbReference type="InterPro" id="IPR002219">
    <property type="entry name" value="PKC_DAG/PE"/>
</dbReference>
<evidence type="ECO:0000256" key="4">
    <source>
        <dbReference type="ARBA" id="ARBA00022490"/>
    </source>
</evidence>
<dbReference type="PROSITE" id="PS50081">
    <property type="entry name" value="ZF_DAG_PE_2"/>
    <property type="match status" value="1"/>
</dbReference>
<dbReference type="PROSITE" id="PS50003">
    <property type="entry name" value="PH_DOMAIN"/>
    <property type="match status" value="1"/>
</dbReference>
<keyword evidence="7" id="KW-0479">Metal-binding</keyword>
<evidence type="ECO:0000256" key="3">
    <source>
        <dbReference type="ARBA" id="ARBA00004510"/>
    </source>
</evidence>
<dbReference type="Gene3D" id="3.30.200.20">
    <property type="entry name" value="Phosphorylase Kinase, domain 1"/>
    <property type="match status" value="1"/>
</dbReference>
<dbReference type="SUPFAM" id="SSF50978">
    <property type="entry name" value="WD40 repeat-like"/>
    <property type="match status" value="1"/>
</dbReference>
<evidence type="ECO:0000256" key="13">
    <source>
        <dbReference type="ARBA" id="ARBA00048679"/>
    </source>
</evidence>
<keyword evidence="10 14" id="KW-0175">Coiled coil</keyword>
<organism evidence="20 21">
    <name type="scientific">Phoenicopterus ruber ruber</name>
    <dbReference type="NCBI Taxonomy" id="9218"/>
    <lineage>
        <taxon>Eukaryota</taxon>
        <taxon>Metazoa</taxon>
        <taxon>Chordata</taxon>
        <taxon>Craniata</taxon>
        <taxon>Vertebrata</taxon>
        <taxon>Euteleostomi</taxon>
        <taxon>Archelosauria</taxon>
        <taxon>Archosauria</taxon>
        <taxon>Dinosauria</taxon>
        <taxon>Saurischia</taxon>
        <taxon>Theropoda</taxon>
        <taxon>Coelurosauria</taxon>
        <taxon>Aves</taxon>
        <taxon>Neognathae</taxon>
        <taxon>Neoaves</taxon>
        <taxon>Mirandornithes</taxon>
        <taxon>Phoenicopteriformes</taxon>
        <taxon>Phoenicopteridae</taxon>
        <taxon>Phoenicopterus</taxon>
    </lineage>
</organism>
<keyword evidence="9" id="KW-0862">Zinc</keyword>
<evidence type="ECO:0000256" key="7">
    <source>
        <dbReference type="ARBA" id="ARBA00022723"/>
    </source>
</evidence>
<dbReference type="GO" id="GO:0031032">
    <property type="term" value="P:actomyosin structure organization"/>
    <property type="evidence" value="ECO:0007669"/>
    <property type="project" value="TreeGrafter"/>
</dbReference>
<protein>
    <submittedName>
        <fullName evidence="20">Serine/threonine-protein kinase MRCK alpha</fullName>
    </submittedName>
</protein>
<dbReference type="PROSITE" id="PS00479">
    <property type="entry name" value="ZF_DAG_PE_1"/>
    <property type="match status" value="1"/>
</dbReference>
<feature type="region of interest" description="Disordered" evidence="15">
    <location>
        <begin position="257"/>
        <end position="302"/>
    </location>
</feature>
<dbReference type="GO" id="GO:0030027">
    <property type="term" value="C:lamellipodium"/>
    <property type="evidence" value="ECO:0007669"/>
    <property type="project" value="UniProtKB-SubCell"/>
</dbReference>
<feature type="compositionally biased region" description="Low complexity" evidence="15">
    <location>
        <begin position="1282"/>
        <end position="1298"/>
    </location>
</feature>
<dbReference type="Pfam" id="PF25346">
    <property type="entry name" value="PH_MRCK"/>
    <property type="match status" value="1"/>
</dbReference>
<dbReference type="SUPFAM" id="SSF50729">
    <property type="entry name" value="PH domain-like"/>
    <property type="match status" value="1"/>
</dbReference>
<comment type="cofactor">
    <cofactor evidence="1">
        <name>Mg(2+)</name>
        <dbReference type="ChEBI" id="CHEBI:18420"/>
    </cofactor>
</comment>
<dbReference type="GO" id="GO:0005524">
    <property type="term" value="F:ATP binding"/>
    <property type="evidence" value="ECO:0007669"/>
    <property type="project" value="InterPro"/>
</dbReference>
<comment type="catalytic activity">
    <reaction evidence="12">
        <text>L-threonyl-[protein] + ATP = O-phospho-L-threonyl-[protein] + ADP + H(+)</text>
        <dbReference type="Rhea" id="RHEA:46608"/>
        <dbReference type="Rhea" id="RHEA-COMP:11060"/>
        <dbReference type="Rhea" id="RHEA-COMP:11605"/>
        <dbReference type="ChEBI" id="CHEBI:15378"/>
        <dbReference type="ChEBI" id="CHEBI:30013"/>
        <dbReference type="ChEBI" id="CHEBI:30616"/>
        <dbReference type="ChEBI" id="CHEBI:61977"/>
        <dbReference type="ChEBI" id="CHEBI:456216"/>
        <dbReference type="EC" id="2.7.11.1"/>
    </reaction>
</comment>
<dbReference type="Gene3D" id="2.30.29.30">
    <property type="entry name" value="Pleckstrin-homology domain (PH domain)/Phosphotyrosine-binding domain (PTB)"/>
    <property type="match status" value="1"/>
</dbReference>
<dbReference type="SMART" id="SM00285">
    <property type="entry name" value="PBD"/>
    <property type="match status" value="1"/>
</dbReference>
<dbReference type="PANTHER" id="PTHR22988:SF31">
    <property type="entry name" value="SERINE_THREONINE-PROTEIN KINASE MRCK ALPHA"/>
    <property type="match status" value="1"/>
</dbReference>
<dbReference type="InterPro" id="IPR046349">
    <property type="entry name" value="C1-like_sf"/>
</dbReference>
<keyword evidence="8 20" id="KW-0418">Kinase</keyword>
<feature type="coiled-coil region" evidence="14">
    <location>
        <begin position="327"/>
        <end position="439"/>
    </location>
</feature>
<keyword evidence="5" id="KW-0723">Serine/threonine-protein kinase</keyword>
<feature type="non-terminal residue" evidence="20">
    <location>
        <position position="1350"/>
    </location>
</feature>
<evidence type="ECO:0000256" key="8">
    <source>
        <dbReference type="ARBA" id="ARBA00022777"/>
    </source>
</evidence>
<feature type="domain" description="PH" evidence="16">
    <location>
        <begin position="700"/>
        <end position="819"/>
    </location>
</feature>
<feature type="region of interest" description="Disordered" evidence="15">
    <location>
        <begin position="1222"/>
        <end position="1350"/>
    </location>
</feature>
<evidence type="ECO:0000256" key="10">
    <source>
        <dbReference type="ARBA" id="ARBA00023054"/>
    </source>
</evidence>